<dbReference type="RefSeq" id="WP_264137809.1">
    <property type="nucleotide sequence ID" value="NZ_JAOYOD010000001.1"/>
</dbReference>
<feature type="transmembrane region" description="Helical" evidence="1">
    <location>
        <begin position="47"/>
        <end position="66"/>
    </location>
</feature>
<comment type="caution">
    <text evidence="2">The sequence shown here is derived from an EMBL/GenBank/DDBJ whole genome shotgun (WGS) entry which is preliminary data.</text>
</comment>
<evidence type="ECO:0000313" key="3">
    <source>
        <dbReference type="Proteomes" id="UP001300692"/>
    </source>
</evidence>
<keyword evidence="1" id="KW-1133">Transmembrane helix</keyword>
<protein>
    <recommendedName>
        <fullName evidence="4">SMODS-associating 2TM beta-strand rich effector domain-containing protein</fullName>
    </recommendedName>
</protein>
<proteinExistence type="predicted"/>
<gene>
    <name evidence="2" type="ORF">N7U62_09925</name>
</gene>
<evidence type="ECO:0000313" key="2">
    <source>
        <dbReference type="EMBL" id="MCV9386981.1"/>
    </source>
</evidence>
<feature type="transmembrane region" description="Helical" evidence="1">
    <location>
        <begin position="21"/>
        <end position="41"/>
    </location>
</feature>
<evidence type="ECO:0008006" key="4">
    <source>
        <dbReference type="Google" id="ProtNLM"/>
    </source>
</evidence>
<reference evidence="2 3" key="1">
    <citation type="submission" date="2022-10" db="EMBL/GenBank/DDBJ databases">
        <title>Comparative genomics and taxonomic characterization of three novel marine species of genus Reichenbachiella exhibiting antioxidant and polysaccharide degradation activities.</title>
        <authorList>
            <person name="Muhammad N."/>
            <person name="Lee Y.-J."/>
            <person name="Ko J."/>
            <person name="Kim S.-G."/>
        </authorList>
    </citation>
    <scope>NUCLEOTIDE SEQUENCE [LARGE SCALE GENOMIC DNA]</scope>
    <source>
        <strain evidence="2 3">ABR2-5</strain>
    </source>
</reference>
<keyword evidence="3" id="KW-1185">Reference proteome</keyword>
<keyword evidence="1" id="KW-0812">Transmembrane</keyword>
<dbReference type="Proteomes" id="UP001300692">
    <property type="component" value="Unassembled WGS sequence"/>
</dbReference>
<evidence type="ECO:0000256" key="1">
    <source>
        <dbReference type="SAM" id="Phobius"/>
    </source>
</evidence>
<sequence length="203" mass="23725">MKFQAQLFRPYDSFVWKLTPGRLIISCLFLLTISSIIASITEPTNLTIWRLSVLLSIGGLIIGGRWRYNYREAVFGTLTETLKISEQSITTDKEIYNWDSISNFTFNVRDYEDKELFIEGMIYHRIYSDPFSAGINNFISFEYNSATIELQFKIDNIKHLEQFKRTIEPAFFNDHITPLNFQGGLGLSYEELQEYKKKAHNMV</sequence>
<accession>A0ABT3CTF6</accession>
<name>A0ABT3CTF6_9BACT</name>
<dbReference type="EMBL" id="JAOYOD010000001">
    <property type="protein sequence ID" value="MCV9386981.1"/>
    <property type="molecule type" value="Genomic_DNA"/>
</dbReference>
<keyword evidence="1" id="KW-0472">Membrane</keyword>
<organism evidence="2 3">
    <name type="scientific">Reichenbachiella ulvae</name>
    <dbReference type="NCBI Taxonomy" id="2980104"/>
    <lineage>
        <taxon>Bacteria</taxon>
        <taxon>Pseudomonadati</taxon>
        <taxon>Bacteroidota</taxon>
        <taxon>Cytophagia</taxon>
        <taxon>Cytophagales</taxon>
        <taxon>Reichenbachiellaceae</taxon>
        <taxon>Reichenbachiella</taxon>
    </lineage>
</organism>